<proteinExistence type="predicted"/>
<name>A0AAD7AZQ4_MYCRO</name>
<evidence type="ECO:0000313" key="2">
    <source>
        <dbReference type="Proteomes" id="UP001221757"/>
    </source>
</evidence>
<evidence type="ECO:0000313" key="1">
    <source>
        <dbReference type="EMBL" id="KAJ7605156.1"/>
    </source>
</evidence>
<gene>
    <name evidence="1" type="ORF">B0H17DRAFT_60337</name>
</gene>
<organism evidence="1 2">
    <name type="scientific">Mycena rosella</name>
    <name type="common">Pink bonnet</name>
    <name type="synonym">Agaricus rosellus</name>
    <dbReference type="NCBI Taxonomy" id="1033263"/>
    <lineage>
        <taxon>Eukaryota</taxon>
        <taxon>Fungi</taxon>
        <taxon>Dikarya</taxon>
        <taxon>Basidiomycota</taxon>
        <taxon>Agaricomycotina</taxon>
        <taxon>Agaricomycetes</taxon>
        <taxon>Agaricomycetidae</taxon>
        <taxon>Agaricales</taxon>
        <taxon>Marasmiineae</taxon>
        <taxon>Mycenaceae</taxon>
        <taxon>Mycena</taxon>
    </lineage>
</organism>
<protein>
    <submittedName>
        <fullName evidence="1">Uncharacterized protein</fullName>
    </submittedName>
</protein>
<keyword evidence="2" id="KW-1185">Reference proteome</keyword>
<dbReference type="EMBL" id="JARKIE010001169">
    <property type="protein sequence ID" value="KAJ7605156.1"/>
    <property type="molecule type" value="Genomic_DNA"/>
</dbReference>
<reference evidence="1" key="1">
    <citation type="submission" date="2023-03" db="EMBL/GenBank/DDBJ databases">
        <title>Massive genome expansion in bonnet fungi (Mycena s.s.) driven by repeated elements and novel gene families across ecological guilds.</title>
        <authorList>
            <consortium name="Lawrence Berkeley National Laboratory"/>
            <person name="Harder C.B."/>
            <person name="Miyauchi S."/>
            <person name="Viragh M."/>
            <person name="Kuo A."/>
            <person name="Thoen E."/>
            <person name="Andreopoulos B."/>
            <person name="Lu D."/>
            <person name="Skrede I."/>
            <person name="Drula E."/>
            <person name="Henrissat B."/>
            <person name="Morin E."/>
            <person name="Kohler A."/>
            <person name="Barry K."/>
            <person name="LaButti K."/>
            <person name="Morin E."/>
            <person name="Salamov A."/>
            <person name="Lipzen A."/>
            <person name="Mereny Z."/>
            <person name="Hegedus B."/>
            <person name="Baldrian P."/>
            <person name="Stursova M."/>
            <person name="Weitz H."/>
            <person name="Taylor A."/>
            <person name="Grigoriev I.V."/>
            <person name="Nagy L.G."/>
            <person name="Martin F."/>
            <person name="Kauserud H."/>
        </authorList>
    </citation>
    <scope>NUCLEOTIDE SEQUENCE</scope>
    <source>
        <strain evidence="1">CBHHK067</strain>
    </source>
</reference>
<dbReference type="AlphaFoldDB" id="A0AAD7AZQ4"/>
<dbReference type="Proteomes" id="UP001221757">
    <property type="component" value="Unassembled WGS sequence"/>
</dbReference>
<accession>A0AAD7AZQ4</accession>
<comment type="caution">
    <text evidence="1">The sequence shown here is derived from an EMBL/GenBank/DDBJ whole genome shotgun (WGS) entry which is preliminary data.</text>
</comment>
<sequence>MCSRHHRRCGVGAGFLLGAMAMGAGTWSAADVRLARRSCTRASRLAYLSSMCEMWRRCGGSGCDGDGWGRVRGLQRTVGRRGDELLVYVRRMVVPHADSARRLRFPQVADISPPDGPEHIAEVSRSSRVPSPWCSSGDVCLPVLLESSEDEESVALYFLFFSSPLWHWIHGVPDLSRCTECK</sequence>